<dbReference type="Proteomes" id="UP000722336">
    <property type="component" value="Unassembled WGS sequence"/>
</dbReference>
<dbReference type="InterPro" id="IPR006680">
    <property type="entry name" value="Amidohydro-rel"/>
</dbReference>
<keyword evidence="1" id="KW-0732">Signal</keyword>
<dbReference type="InterPro" id="IPR051781">
    <property type="entry name" value="Metallo-dep_Hydrolase"/>
</dbReference>
<dbReference type="PANTHER" id="PTHR43135">
    <property type="entry name" value="ALPHA-D-RIBOSE 1-METHYLPHOSPHONATE 5-TRIPHOSPHATE DIPHOSPHATASE"/>
    <property type="match status" value="1"/>
</dbReference>
<evidence type="ECO:0000313" key="3">
    <source>
        <dbReference type="EMBL" id="MBV7257693.1"/>
    </source>
</evidence>
<evidence type="ECO:0000313" key="4">
    <source>
        <dbReference type="Proteomes" id="UP000722336"/>
    </source>
</evidence>
<dbReference type="PANTHER" id="PTHR43135:SF3">
    <property type="entry name" value="ALPHA-D-RIBOSE 1-METHYLPHOSPHONATE 5-TRIPHOSPHATE DIPHOSPHATASE"/>
    <property type="match status" value="1"/>
</dbReference>
<reference evidence="3 4" key="1">
    <citation type="submission" date="2021-04" db="EMBL/GenBank/DDBJ databases">
        <authorList>
            <person name="Pira H."/>
            <person name="Risdian C."/>
            <person name="Wink J."/>
        </authorList>
    </citation>
    <scope>NUCLEOTIDE SEQUENCE [LARGE SCALE GENOMIC DNA]</scope>
    <source>
        <strain evidence="3 4">WHA3</strain>
    </source>
</reference>
<feature type="domain" description="Amidohydrolase-related" evidence="2">
    <location>
        <begin position="265"/>
        <end position="399"/>
    </location>
</feature>
<dbReference type="EMBL" id="JAGSPA010000004">
    <property type="protein sequence ID" value="MBV7257693.1"/>
    <property type="molecule type" value="Genomic_DNA"/>
</dbReference>
<evidence type="ECO:0000256" key="1">
    <source>
        <dbReference type="SAM" id="SignalP"/>
    </source>
</evidence>
<dbReference type="Pfam" id="PF01979">
    <property type="entry name" value="Amidohydro_1"/>
    <property type="match status" value="1"/>
</dbReference>
<accession>A0ABS6SGZ0</accession>
<dbReference type="RefSeq" id="WP_218446527.1">
    <property type="nucleotide sequence ID" value="NZ_JAGSPA010000004.1"/>
</dbReference>
<evidence type="ECO:0000259" key="2">
    <source>
        <dbReference type="Pfam" id="PF01979"/>
    </source>
</evidence>
<keyword evidence="4" id="KW-1185">Reference proteome</keyword>
<feature type="chain" id="PRO_5046506853" evidence="1">
    <location>
        <begin position="25"/>
        <end position="438"/>
    </location>
</feature>
<gene>
    <name evidence="3" type="ORF">KCG44_12945</name>
</gene>
<proteinExistence type="predicted"/>
<organism evidence="3 4">
    <name type="scientific">Pacificimonas pallii</name>
    <dbReference type="NCBI Taxonomy" id="2827236"/>
    <lineage>
        <taxon>Bacteria</taxon>
        <taxon>Pseudomonadati</taxon>
        <taxon>Pseudomonadota</taxon>
        <taxon>Alphaproteobacteria</taxon>
        <taxon>Sphingomonadales</taxon>
        <taxon>Sphingosinicellaceae</taxon>
        <taxon>Pacificimonas</taxon>
    </lineage>
</organism>
<sequence>MKTIHFSGAAAIAAAIAVTAPAAAQDFTIVNARLIDGTGAAERSNTTITVRNGRVANVGSGGAAGGTVVDAQGAYVTPGLVAAGSVLGLVEVGGVASTNETRSSKSPYSAALDMADAINPASTAIGVARIEGVTRAVVSGSPSGDLFGGFGAAISLDATDPTPLMNAAAFQVIDMGENGARRAGGSRAAAFARLEDALSEAAAYARAPARYGDGRSEDSLLTRADAAALSRVIDGSAQAMINVDRASDIRRVLQLRSDYPRMKIVLAGVAEGWLVADEIAAANVPVVAVPMRNLPASFETLAATQSNIGRMVAAGVKVGVIDAGGPSVSPQLPQQAGQLVAQGRIPGATGLSHEQAIAAITSIPADIFGLTRSGRITPGARADIVIWDGDPLETASAPTAIWIDGNEQPMTSRQTKLAERYNPANADTGLPKHYTRPR</sequence>
<protein>
    <submittedName>
        <fullName evidence="3">Amidohydrolase family protein</fullName>
    </submittedName>
</protein>
<name>A0ABS6SGZ0_9SPHN</name>
<comment type="caution">
    <text evidence="3">The sequence shown here is derived from an EMBL/GenBank/DDBJ whole genome shotgun (WGS) entry which is preliminary data.</text>
</comment>
<feature type="signal peptide" evidence="1">
    <location>
        <begin position="1"/>
        <end position="24"/>
    </location>
</feature>